<feature type="domain" description="Gfo/Idh/MocA-like oxidoreductase N-terminal" evidence="3">
    <location>
        <begin position="5"/>
        <end position="121"/>
    </location>
</feature>
<evidence type="ECO:0000313" key="5">
    <source>
        <dbReference type="EMBL" id="MBR7827316.1"/>
    </source>
</evidence>
<dbReference type="GO" id="GO:0000166">
    <property type="term" value="F:nucleotide binding"/>
    <property type="evidence" value="ECO:0007669"/>
    <property type="project" value="InterPro"/>
</dbReference>
<gene>
    <name evidence="5" type="ORF">KDK95_13445</name>
</gene>
<dbReference type="RefSeq" id="WP_212518462.1">
    <property type="nucleotide sequence ID" value="NZ_JAGSOH010000032.1"/>
</dbReference>
<dbReference type="Pfam" id="PF01408">
    <property type="entry name" value="GFO_IDH_MocA"/>
    <property type="match status" value="1"/>
</dbReference>
<accession>A0A941E972</accession>
<dbReference type="Gene3D" id="3.40.50.720">
    <property type="entry name" value="NAD(P)-binding Rossmann-like Domain"/>
    <property type="match status" value="1"/>
</dbReference>
<sequence length="329" mass="34913">MGDRIRWGIAGTGGIAARFAEDLGLLPDAEVVAVGSRSQASADVFGDRYGIRNRHVGYEALAADDEVDAIYVAVPHSGHCEAALAGIAGGKAVLVEKPFSVNAAEAERMIDAARAAGTFLMEAMWVRWLPHFQQVGSLLAEGAIGQVRQVIADRGEILSTDPLHRINNPLLAGGALLDLGIYPVSFNSFAVGGRAPEHVEAVGRMTQTGVDAQTSMVFSYDDGAQTIISTSLDARSGNRAVITGSEGRIVLSEPWGRICPVEVIRNDGSAYTTVAPHEGSGLRHQAAEVGLRLRAGESESPVMTLDETLTIMRTLDRVRERIGLAYPGE</sequence>
<dbReference type="Proteomes" id="UP000676325">
    <property type="component" value="Unassembled WGS sequence"/>
</dbReference>
<comment type="caution">
    <text evidence="5">The sequence shown here is derived from an EMBL/GenBank/DDBJ whole genome shotgun (WGS) entry which is preliminary data.</text>
</comment>
<dbReference type="GO" id="GO:0016491">
    <property type="term" value="F:oxidoreductase activity"/>
    <property type="evidence" value="ECO:0007669"/>
    <property type="project" value="UniProtKB-KW"/>
</dbReference>
<protein>
    <submittedName>
        <fullName evidence="5">Gfo/Idh/MocA family oxidoreductase</fullName>
    </submittedName>
</protein>
<dbReference type="AlphaFoldDB" id="A0A941E972"/>
<dbReference type="Pfam" id="PF22725">
    <property type="entry name" value="GFO_IDH_MocA_C3"/>
    <property type="match status" value="1"/>
</dbReference>
<dbReference type="InterPro" id="IPR000683">
    <property type="entry name" value="Gfo/Idh/MocA-like_OxRdtase_N"/>
</dbReference>
<feature type="domain" description="GFO/IDH/MocA-like oxidoreductase" evidence="4">
    <location>
        <begin position="132"/>
        <end position="250"/>
    </location>
</feature>
<dbReference type="PANTHER" id="PTHR22604:SF105">
    <property type="entry name" value="TRANS-1,2-DIHYDROBENZENE-1,2-DIOL DEHYDROGENASE"/>
    <property type="match status" value="1"/>
</dbReference>
<evidence type="ECO:0000259" key="3">
    <source>
        <dbReference type="Pfam" id="PF01408"/>
    </source>
</evidence>
<dbReference type="PANTHER" id="PTHR22604">
    <property type="entry name" value="OXIDOREDUCTASES"/>
    <property type="match status" value="1"/>
</dbReference>
<name>A0A941E972_9ACTN</name>
<dbReference type="InterPro" id="IPR055170">
    <property type="entry name" value="GFO_IDH_MocA-like_dom"/>
</dbReference>
<dbReference type="Gene3D" id="3.30.360.10">
    <property type="entry name" value="Dihydrodipicolinate Reductase, domain 2"/>
    <property type="match status" value="1"/>
</dbReference>
<keyword evidence="2" id="KW-0560">Oxidoreductase</keyword>
<keyword evidence="6" id="KW-1185">Reference proteome</keyword>
<dbReference type="EMBL" id="JAGSOH010000032">
    <property type="protein sequence ID" value="MBR7827316.1"/>
    <property type="molecule type" value="Genomic_DNA"/>
</dbReference>
<reference evidence="5" key="1">
    <citation type="submission" date="2021-04" db="EMBL/GenBank/DDBJ databases">
        <title>Genome based classification of Actinospica acidithermotolerans sp. nov., an actinobacterium isolated from an Indonesian hot spring.</title>
        <authorList>
            <person name="Kusuma A.B."/>
            <person name="Putra K.E."/>
            <person name="Nafisah S."/>
            <person name="Loh J."/>
            <person name="Nouioui I."/>
            <person name="Goodfellow M."/>
        </authorList>
    </citation>
    <scope>NUCLEOTIDE SEQUENCE</scope>
    <source>
        <strain evidence="5">MGRD01-02</strain>
    </source>
</reference>
<evidence type="ECO:0000256" key="2">
    <source>
        <dbReference type="ARBA" id="ARBA00023002"/>
    </source>
</evidence>
<evidence type="ECO:0000313" key="6">
    <source>
        <dbReference type="Proteomes" id="UP000676325"/>
    </source>
</evidence>
<dbReference type="InterPro" id="IPR050984">
    <property type="entry name" value="Gfo/Idh/MocA_domain"/>
</dbReference>
<comment type="similarity">
    <text evidence="1">Belongs to the Gfo/Idh/MocA family.</text>
</comment>
<proteinExistence type="inferred from homology"/>
<evidence type="ECO:0000259" key="4">
    <source>
        <dbReference type="Pfam" id="PF22725"/>
    </source>
</evidence>
<organism evidence="5 6">
    <name type="scientific">Actinospica acidithermotolerans</name>
    <dbReference type="NCBI Taxonomy" id="2828514"/>
    <lineage>
        <taxon>Bacteria</taxon>
        <taxon>Bacillati</taxon>
        <taxon>Actinomycetota</taxon>
        <taxon>Actinomycetes</taxon>
        <taxon>Catenulisporales</taxon>
        <taxon>Actinospicaceae</taxon>
        <taxon>Actinospica</taxon>
    </lineage>
</organism>
<dbReference type="InterPro" id="IPR036291">
    <property type="entry name" value="NAD(P)-bd_dom_sf"/>
</dbReference>
<dbReference type="SUPFAM" id="SSF51735">
    <property type="entry name" value="NAD(P)-binding Rossmann-fold domains"/>
    <property type="match status" value="1"/>
</dbReference>
<evidence type="ECO:0000256" key="1">
    <source>
        <dbReference type="ARBA" id="ARBA00010928"/>
    </source>
</evidence>
<dbReference type="SUPFAM" id="SSF55347">
    <property type="entry name" value="Glyceraldehyde-3-phosphate dehydrogenase-like, C-terminal domain"/>
    <property type="match status" value="1"/>
</dbReference>